<feature type="domain" description="4Fe-4S ferredoxin-type" evidence="5">
    <location>
        <begin position="217"/>
        <end position="239"/>
    </location>
</feature>
<dbReference type="SUPFAM" id="SSF52218">
    <property type="entry name" value="Flavoproteins"/>
    <property type="match status" value="1"/>
</dbReference>
<dbReference type="GO" id="GO:0051539">
    <property type="term" value="F:4 iron, 4 sulfur cluster binding"/>
    <property type="evidence" value="ECO:0007669"/>
    <property type="project" value="UniProtKB-KW"/>
</dbReference>
<reference evidence="6 7" key="1">
    <citation type="submission" date="2016-10" db="EMBL/GenBank/DDBJ databases">
        <authorList>
            <person name="de Groot N.N."/>
        </authorList>
    </citation>
    <scope>NUCLEOTIDE SEQUENCE [LARGE SCALE GENOMIC DNA]</scope>
    <source>
        <strain evidence="6 7">DSM 2179</strain>
    </source>
</reference>
<accession>A0A1H6YN24</accession>
<dbReference type="PANTHER" id="PTHR43687:SF1">
    <property type="entry name" value="FERREDOXIN III"/>
    <property type="match status" value="1"/>
</dbReference>
<keyword evidence="2" id="KW-0479">Metal-binding</keyword>
<dbReference type="STRING" id="84035.SAMN05660742_10798"/>
<dbReference type="InterPro" id="IPR017900">
    <property type="entry name" value="4Fe4S_Fe_S_CS"/>
</dbReference>
<protein>
    <recommendedName>
        <fullName evidence="5">4Fe-4S ferredoxin-type domain-containing protein</fullName>
    </recommendedName>
</protein>
<keyword evidence="1" id="KW-0004">4Fe-4S</keyword>
<feature type="domain" description="4Fe-4S ferredoxin-type" evidence="5">
    <location>
        <begin position="181"/>
        <end position="211"/>
    </location>
</feature>
<evidence type="ECO:0000256" key="1">
    <source>
        <dbReference type="ARBA" id="ARBA00022485"/>
    </source>
</evidence>
<keyword evidence="3" id="KW-0408">Iron</keyword>
<dbReference type="PANTHER" id="PTHR43687">
    <property type="entry name" value="ADENYLYLSULFATE REDUCTASE, BETA SUBUNIT"/>
    <property type="match status" value="1"/>
</dbReference>
<dbReference type="InterPro" id="IPR017896">
    <property type="entry name" value="4Fe4S_Fe-S-bd"/>
</dbReference>
<dbReference type="InterPro" id="IPR050572">
    <property type="entry name" value="Fe-S_Ferredoxin"/>
</dbReference>
<dbReference type="InterPro" id="IPR047964">
    <property type="entry name" value="EFR1-like"/>
</dbReference>
<dbReference type="PROSITE" id="PS51379">
    <property type="entry name" value="4FE4S_FER_2"/>
    <property type="match status" value="2"/>
</dbReference>
<dbReference type="AlphaFoldDB" id="A0A1H6YN24"/>
<evidence type="ECO:0000256" key="3">
    <source>
        <dbReference type="ARBA" id="ARBA00023004"/>
    </source>
</evidence>
<gene>
    <name evidence="6" type="ORF">SAMN05660742_10798</name>
</gene>
<evidence type="ECO:0000313" key="7">
    <source>
        <dbReference type="Proteomes" id="UP000199662"/>
    </source>
</evidence>
<evidence type="ECO:0000313" key="6">
    <source>
        <dbReference type="EMBL" id="SEJ42708.1"/>
    </source>
</evidence>
<dbReference type="RefSeq" id="WP_019552864.1">
    <property type="nucleotide sequence ID" value="NZ_FNZK01000007.1"/>
</dbReference>
<organism evidence="6 7">
    <name type="scientific">Propionispira arboris</name>
    <dbReference type="NCBI Taxonomy" id="84035"/>
    <lineage>
        <taxon>Bacteria</taxon>
        <taxon>Bacillati</taxon>
        <taxon>Bacillota</taxon>
        <taxon>Negativicutes</taxon>
        <taxon>Selenomonadales</taxon>
        <taxon>Selenomonadaceae</taxon>
        <taxon>Propionispira</taxon>
    </lineage>
</organism>
<dbReference type="PROSITE" id="PS00198">
    <property type="entry name" value="4FE4S_FER_1"/>
    <property type="match status" value="2"/>
</dbReference>
<keyword evidence="4" id="KW-0411">Iron-sulfur</keyword>
<proteinExistence type="predicted"/>
<evidence type="ECO:0000259" key="5">
    <source>
        <dbReference type="PROSITE" id="PS51379"/>
    </source>
</evidence>
<dbReference type="InterPro" id="IPR029039">
    <property type="entry name" value="Flavoprotein-like_sf"/>
</dbReference>
<dbReference type="NCBIfam" id="NF038196">
    <property type="entry name" value="ferrodoxin_EFR1"/>
    <property type="match status" value="1"/>
</dbReference>
<dbReference type="Proteomes" id="UP000199662">
    <property type="component" value="Unassembled WGS sequence"/>
</dbReference>
<dbReference type="Gene3D" id="3.40.50.360">
    <property type="match status" value="1"/>
</dbReference>
<evidence type="ECO:0000256" key="2">
    <source>
        <dbReference type="ARBA" id="ARBA00022723"/>
    </source>
</evidence>
<dbReference type="SUPFAM" id="SSF54862">
    <property type="entry name" value="4Fe-4S ferredoxins"/>
    <property type="match status" value="1"/>
</dbReference>
<dbReference type="Gene3D" id="3.30.70.20">
    <property type="match status" value="1"/>
</dbReference>
<name>A0A1H6YN24_9FIRM</name>
<dbReference type="GO" id="GO:0046872">
    <property type="term" value="F:metal ion binding"/>
    <property type="evidence" value="ECO:0007669"/>
    <property type="project" value="UniProtKB-KW"/>
</dbReference>
<keyword evidence="7" id="KW-1185">Reference proteome</keyword>
<sequence length="259" mass="28983">MKTTIYYYSATGNSLHAAKKISEGIGDCKLVAMASLGDQNKILVDGDQIGLVFPLHYFSVPPLVREFVERLEIPSAAYVFAVVTCGSSAFSSALSRVKHILGKKDQQLSAGFLVQMLSIYLPLSALPSIDKQDKLLAKADRKLDRIIAMISKREHHFDGEHIKSLWTAISRYWQKNQLPNSYKKFSCADSCTVCGLCKKICPVGNIQLESGKVQWLNNCQECLACLHVCPVQCIEFGKRTSGRRRYRHPQITVKELITK</sequence>
<dbReference type="EMBL" id="FNZK01000007">
    <property type="protein sequence ID" value="SEJ42708.1"/>
    <property type="molecule type" value="Genomic_DNA"/>
</dbReference>
<evidence type="ECO:0000256" key="4">
    <source>
        <dbReference type="ARBA" id="ARBA00023014"/>
    </source>
</evidence>